<dbReference type="EMBL" id="JACVXD010000001">
    <property type="protein sequence ID" value="MBD0822448.1"/>
    <property type="molecule type" value="Genomic_DNA"/>
</dbReference>
<feature type="domain" description="DM13" evidence="1">
    <location>
        <begin position="40"/>
        <end position="140"/>
    </location>
</feature>
<proteinExistence type="predicted"/>
<dbReference type="Proteomes" id="UP000621516">
    <property type="component" value="Unassembled WGS sequence"/>
</dbReference>
<dbReference type="RefSeq" id="WP_188221771.1">
    <property type="nucleotide sequence ID" value="NZ_JACVXD010000001.1"/>
</dbReference>
<evidence type="ECO:0000313" key="2">
    <source>
        <dbReference type="EMBL" id="MBD0822448.1"/>
    </source>
</evidence>
<dbReference type="Pfam" id="PF10517">
    <property type="entry name" value="DM13"/>
    <property type="match status" value="1"/>
</dbReference>
<accession>A0A8J6U9Q6</accession>
<dbReference type="AlphaFoldDB" id="A0A8J6U9Q6"/>
<sequence length="140" mass="15525">MRTVYLFVFSLMIFNLSCSNSVDSEISLEENMEMEEMNSGEVAYSGDFVSSAHPTTGKVSIDKALEILTFTNFKTDDGPNLEVYLATDTSASSYVSLGSLKGTEGNFEYNLPSDIDYEVYTHVIVWCVPFSVNFGYAVLN</sequence>
<evidence type="ECO:0000313" key="3">
    <source>
        <dbReference type="Proteomes" id="UP000621516"/>
    </source>
</evidence>
<evidence type="ECO:0000259" key="1">
    <source>
        <dbReference type="PROSITE" id="PS51549"/>
    </source>
</evidence>
<dbReference type="PROSITE" id="PS51549">
    <property type="entry name" value="DM13"/>
    <property type="match status" value="1"/>
</dbReference>
<gene>
    <name evidence="2" type="ORF">ICJ85_00285</name>
</gene>
<reference evidence="2 3" key="1">
    <citation type="journal article" date="2018" name="J. Microbiol.">
        <title>Aestuariibaculum marinum sp. nov., a marine bacterium isolated from seawater in South Korea.</title>
        <authorList>
            <person name="Choi J."/>
            <person name="Lee D."/>
            <person name="Jang J.H."/>
            <person name="Cha S."/>
            <person name="Seo T."/>
        </authorList>
    </citation>
    <scope>NUCLEOTIDE SEQUENCE [LARGE SCALE GENOMIC DNA]</scope>
    <source>
        <strain evidence="2 3">IP7</strain>
    </source>
</reference>
<keyword evidence="3" id="KW-1185">Reference proteome</keyword>
<protein>
    <submittedName>
        <fullName evidence="2">DM13 domain-containing protein</fullName>
    </submittedName>
</protein>
<dbReference type="InterPro" id="IPR019545">
    <property type="entry name" value="DM13_domain"/>
</dbReference>
<comment type="caution">
    <text evidence="2">The sequence shown here is derived from an EMBL/GenBank/DDBJ whole genome shotgun (WGS) entry which is preliminary data.</text>
</comment>
<organism evidence="2 3">
    <name type="scientific">Aestuariibaculum marinum</name>
    <dbReference type="NCBI Taxonomy" id="2683592"/>
    <lineage>
        <taxon>Bacteria</taxon>
        <taxon>Pseudomonadati</taxon>
        <taxon>Bacteroidota</taxon>
        <taxon>Flavobacteriia</taxon>
        <taxon>Flavobacteriales</taxon>
        <taxon>Flavobacteriaceae</taxon>
    </lineage>
</organism>
<name>A0A8J6U9Q6_9FLAO</name>